<dbReference type="GO" id="GO:0046983">
    <property type="term" value="F:protein dimerization activity"/>
    <property type="evidence" value="ECO:0007669"/>
    <property type="project" value="InterPro"/>
</dbReference>
<name>A0AAE1LAE9_9NEOP</name>
<dbReference type="PANTHER" id="PTHR45749">
    <property type="match status" value="1"/>
</dbReference>
<reference evidence="2" key="2">
    <citation type="journal article" date="2023" name="BMC Genomics">
        <title>Pest status, molecular evolution, and epigenetic factors derived from the genome assembly of Frankliniella fusca, a thysanopteran phytovirus vector.</title>
        <authorList>
            <person name="Catto M.A."/>
            <person name="Labadie P.E."/>
            <person name="Jacobson A.L."/>
            <person name="Kennedy G.G."/>
            <person name="Srinivasan R."/>
            <person name="Hunt B.G."/>
        </authorList>
    </citation>
    <scope>NUCLEOTIDE SEQUENCE</scope>
    <source>
        <strain evidence="2">PL_HMW_Pooled</strain>
    </source>
</reference>
<dbReference type="Pfam" id="PF05699">
    <property type="entry name" value="Dimer_Tnp_hAT"/>
    <property type="match status" value="1"/>
</dbReference>
<sequence>MATTKPVNSSSNVYSDESVDSSRKEQCSCIIRYVRSDTGTVAERLVAVKACAVTSGEELLKTLQSVSEELKLDWTTYLVGQAYAWSVSGAPSSLYVWCWAHRLSLAVKESAGCSLESMELFSNLKKLYNVINGSKNNVEIYEKIFRDTYPAKQILRLKRVDTTRWMSHSFALSTVLLAFDAIVETLEHVKKHGTGENKLASKGLLNYFLSEKFVLTAPIFKEVEPLSTSLQGVDVDLMAAVNHLEVVLKALADLRSDVSFADLVERKNKFIADSSYENSAFTPLPTTETTRLRGKRTLDGERAADEPIEDPIQKFRVETYFKSLDSIINLISERFNDRAQSLFKDLALLTKRRMSEIASDVEALPRDAYDSFSALYRKFVKSDVLRTEFKQFRTKKHLKTYPKSFTAMHPGCILLVQKETMRKCKATASVSRTGGLLGFDEEVEAEAETCDTEPPLEKMIHSASLAHTLRIVHNTGLKTIFPAVYVAQKIAVILPVTSASAERSFSKLKEIKNRLRSTMEQDRLEDLMIISCERDIKIDVEEVVNIFSTYSGWLSVNL</sequence>
<evidence type="ECO:0000259" key="1">
    <source>
        <dbReference type="Pfam" id="PF05699"/>
    </source>
</evidence>
<feature type="domain" description="HAT C-terminal dimerisation" evidence="1">
    <location>
        <begin position="479"/>
        <end position="530"/>
    </location>
</feature>
<reference evidence="2" key="1">
    <citation type="submission" date="2021-07" db="EMBL/GenBank/DDBJ databases">
        <authorList>
            <person name="Catto M.A."/>
            <person name="Jacobson A."/>
            <person name="Kennedy G."/>
            <person name="Labadie P."/>
            <person name="Hunt B.G."/>
            <person name="Srinivasan R."/>
        </authorList>
    </citation>
    <scope>NUCLEOTIDE SEQUENCE</scope>
    <source>
        <strain evidence="2">PL_HMW_Pooled</strain>
        <tissue evidence="2">Head</tissue>
    </source>
</reference>
<dbReference type="EMBL" id="JAHWGI010000279">
    <property type="protein sequence ID" value="KAK3911539.1"/>
    <property type="molecule type" value="Genomic_DNA"/>
</dbReference>
<proteinExistence type="predicted"/>
<dbReference type="PANTHER" id="PTHR45749:SF21">
    <property type="entry name" value="DUF4371 DOMAIN-CONTAINING PROTEIN"/>
    <property type="match status" value="1"/>
</dbReference>
<dbReference type="InterPro" id="IPR012337">
    <property type="entry name" value="RNaseH-like_sf"/>
</dbReference>
<protein>
    <submittedName>
        <fullName evidence="2">Zinc finger MYM-type protein 1</fullName>
    </submittedName>
</protein>
<evidence type="ECO:0000313" key="3">
    <source>
        <dbReference type="Proteomes" id="UP001219518"/>
    </source>
</evidence>
<gene>
    <name evidence="2" type="ORF">KUF71_004447</name>
</gene>
<dbReference type="SUPFAM" id="SSF53098">
    <property type="entry name" value="Ribonuclease H-like"/>
    <property type="match status" value="1"/>
</dbReference>
<keyword evidence="3" id="KW-1185">Reference proteome</keyword>
<accession>A0AAE1LAE9</accession>
<comment type="caution">
    <text evidence="2">The sequence shown here is derived from an EMBL/GenBank/DDBJ whole genome shotgun (WGS) entry which is preliminary data.</text>
</comment>
<dbReference type="Proteomes" id="UP001219518">
    <property type="component" value="Unassembled WGS sequence"/>
</dbReference>
<dbReference type="InterPro" id="IPR008906">
    <property type="entry name" value="HATC_C_dom"/>
</dbReference>
<dbReference type="AlphaFoldDB" id="A0AAE1LAE9"/>
<organism evidence="2 3">
    <name type="scientific">Frankliniella fusca</name>
    <dbReference type="NCBI Taxonomy" id="407009"/>
    <lineage>
        <taxon>Eukaryota</taxon>
        <taxon>Metazoa</taxon>
        <taxon>Ecdysozoa</taxon>
        <taxon>Arthropoda</taxon>
        <taxon>Hexapoda</taxon>
        <taxon>Insecta</taxon>
        <taxon>Pterygota</taxon>
        <taxon>Neoptera</taxon>
        <taxon>Paraneoptera</taxon>
        <taxon>Thysanoptera</taxon>
        <taxon>Terebrantia</taxon>
        <taxon>Thripoidea</taxon>
        <taxon>Thripidae</taxon>
        <taxon>Frankliniella</taxon>
    </lineage>
</organism>
<evidence type="ECO:0000313" key="2">
    <source>
        <dbReference type="EMBL" id="KAK3911539.1"/>
    </source>
</evidence>